<evidence type="ECO:0000313" key="2">
    <source>
        <dbReference type="EMBL" id="KAJ6227441.1"/>
    </source>
</evidence>
<keyword evidence="3" id="KW-1185">Reference proteome</keyword>
<dbReference type="EMBL" id="JAOAOG010000336">
    <property type="protein sequence ID" value="KAJ6227441.1"/>
    <property type="molecule type" value="Genomic_DNA"/>
</dbReference>
<name>A0ABQ8X492_9EUKA</name>
<feature type="compositionally biased region" description="Basic and acidic residues" evidence="1">
    <location>
        <begin position="96"/>
        <end position="124"/>
    </location>
</feature>
<comment type="caution">
    <text evidence="2">The sequence shown here is derived from an EMBL/GenBank/DDBJ whole genome shotgun (WGS) entry which is preliminary data.</text>
</comment>
<protein>
    <submittedName>
        <fullName evidence="2">Fanconi anemia group e protein</fullName>
    </submittedName>
</protein>
<feature type="region of interest" description="Disordered" evidence="1">
    <location>
        <begin position="93"/>
        <end position="124"/>
    </location>
</feature>
<reference evidence="2" key="1">
    <citation type="submission" date="2022-08" db="EMBL/GenBank/DDBJ databases">
        <title>Novel sulfate-reducing endosymbionts in the free-living metamonad Anaeramoeba.</title>
        <authorList>
            <person name="Jerlstrom-Hultqvist J."/>
            <person name="Cepicka I."/>
            <person name="Gallot-Lavallee L."/>
            <person name="Salas-Leiva D."/>
            <person name="Curtis B.A."/>
            <person name="Zahonova K."/>
            <person name="Pipaliya S."/>
            <person name="Dacks J."/>
            <person name="Roger A.J."/>
        </authorList>
    </citation>
    <scope>NUCLEOTIDE SEQUENCE</scope>
    <source>
        <strain evidence="2">Schooner1</strain>
    </source>
</reference>
<dbReference type="Gene3D" id="1.25.40.480">
    <property type="match status" value="1"/>
</dbReference>
<evidence type="ECO:0000256" key="1">
    <source>
        <dbReference type="SAM" id="MobiDB-lite"/>
    </source>
</evidence>
<feature type="compositionally biased region" description="Basic and acidic residues" evidence="1">
    <location>
        <begin position="169"/>
        <end position="181"/>
    </location>
</feature>
<feature type="region of interest" description="Disordered" evidence="1">
    <location>
        <begin position="159"/>
        <end position="181"/>
    </location>
</feature>
<sequence length="541" mass="63766">MLNFFSLYLSLFPTSHQLPQLKGDRSWIELIITNVCRDLGFQLLTTTNNSKFIQPILEKNHLKKRKIVNQLISQLNETNKTFTSKTILHKQKKKKKEIEIEKETETETETETEKDKDKDKDKEKQKQKQINSIFGINFCHLLHKSSLINTNKQIKINDPKFEKKKKERKEKNKLKNEKQRENEKEIEIEIEQENFEPQEKMFDPRQFEKKKKEIVDEKLLSQAQTLVKQVKELDPRSLTHTTETSNDYLFSTESNQMPFETLNPYSTNLNLGFGMGFGGGNDSMNDLNQKPQGGWGRQAITKLIDLIISIPSEQLESIVETLKLDEINENTCLKFVEEFFSPNRVGVTRATIVTKYILLPRIEKLEKMANRQLLKIITKIAETQPRAILDGCLLLIIRSAFLKKKKWTRPQLEPMKKIISTYFRPQNNKELLQEILEHTLNVRSRWDDIWLNIIFLLFTNKKLQKIINHSDSGLLRLFVRVLSLQIENEQQNKILFNILINFIQCYLKFIPDQIETIKQFFSSFDSMYQRILVQNINSIQK</sequence>
<accession>A0ABQ8X492</accession>
<organism evidence="2 3">
    <name type="scientific">Anaeramoeba flamelloides</name>
    <dbReference type="NCBI Taxonomy" id="1746091"/>
    <lineage>
        <taxon>Eukaryota</taxon>
        <taxon>Metamonada</taxon>
        <taxon>Anaeramoebidae</taxon>
        <taxon>Anaeramoeba</taxon>
    </lineage>
</organism>
<dbReference type="Proteomes" id="UP001150062">
    <property type="component" value="Unassembled WGS sequence"/>
</dbReference>
<proteinExistence type="predicted"/>
<evidence type="ECO:0000313" key="3">
    <source>
        <dbReference type="Proteomes" id="UP001150062"/>
    </source>
</evidence>
<gene>
    <name evidence="2" type="ORF">M0813_10024</name>
</gene>